<gene>
    <name evidence="2" type="primary">jg11434</name>
    <name evidence="2" type="ORF">PAEG_LOCUS18942</name>
</gene>
<evidence type="ECO:0000256" key="1">
    <source>
        <dbReference type="SAM" id="MobiDB-lite"/>
    </source>
</evidence>
<name>A0A8S4RXX1_9NEOP</name>
<evidence type="ECO:0000313" key="2">
    <source>
        <dbReference type="EMBL" id="CAH2242704.1"/>
    </source>
</evidence>
<proteinExistence type="predicted"/>
<sequence length="320" mass="34663">MITVPCGPFKYRSNSPAPRNYVASLLAAFLHKEQGAATLQPTADARQKLSSTLLSPSCQLSDVLFFGPLTDPATPFNLLDVRLGPPHENARTPAEAEPAVAALSGAAGGERACACAAWPPRRAPAPHEILRPKPRRSATAICYSPSAGDVCSAIEVQDGQRLVEPSASKENKSPAAGMRHQLADICLADARLITLRRIPSARDIHNVACGGDSTNKRLQPTEERSKSKDKLKITSKNKLELQSIGVIVILGFINSVIRAKEIVRNIRYSYHLSKIAETSNMEPTYSQNGPKAWPSDGTRLRMIHKSLSIRGLLSRATYIT</sequence>
<dbReference type="Proteomes" id="UP000838756">
    <property type="component" value="Unassembled WGS sequence"/>
</dbReference>
<evidence type="ECO:0000313" key="3">
    <source>
        <dbReference type="Proteomes" id="UP000838756"/>
    </source>
</evidence>
<keyword evidence="3" id="KW-1185">Reference proteome</keyword>
<accession>A0A8S4RXX1</accession>
<dbReference type="EMBL" id="CAKXAJ010025675">
    <property type="protein sequence ID" value="CAH2242704.1"/>
    <property type="molecule type" value="Genomic_DNA"/>
</dbReference>
<dbReference type="AlphaFoldDB" id="A0A8S4RXX1"/>
<reference evidence="2" key="1">
    <citation type="submission" date="2022-03" db="EMBL/GenBank/DDBJ databases">
        <authorList>
            <person name="Lindestad O."/>
        </authorList>
    </citation>
    <scope>NUCLEOTIDE SEQUENCE</scope>
</reference>
<organism evidence="2 3">
    <name type="scientific">Pararge aegeria aegeria</name>
    <dbReference type="NCBI Taxonomy" id="348720"/>
    <lineage>
        <taxon>Eukaryota</taxon>
        <taxon>Metazoa</taxon>
        <taxon>Ecdysozoa</taxon>
        <taxon>Arthropoda</taxon>
        <taxon>Hexapoda</taxon>
        <taxon>Insecta</taxon>
        <taxon>Pterygota</taxon>
        <taxon>Neoptera</taxon>
        <taxon>Endopterygota</taxon>
        <taxon>Lepidoptera</taxon>
        <taxon>Glossata</taxon>
        <taxon>Ditrysia</taxon>
        <taxon>Papilionoidea</taxon>
        <taxon>Nymphalidae</taxon>
        <taxon>Satyrinae</taxon>
        <taxon>Satyrini</taxon>
        <taxon>Parargina</taxon>
        <taxon>Pararge</taxon>
    </lineage>
</organism>
<comment type="caution">
    <text evidence="2">The sequence shown here is derived from an EMBL/GenBank/DDBJ whole genome shotgun (WGS) entry which is preliminary data.</text>
</comment>
<feature type="region of interest" description="Disordered" evidence="1">
    <location>
        <begin position="209"/>
        <end position="229"/>
    </location>
</feature>
<feature type="compositionally biased region" description="Basic and acidic residues" evidence="1">
    <location>
        <begin position="219"/>
        <end position="229"/>
    </location>
</feature>
<protein>
    <submittedName>
        <fullName evidence="2">Jg11434 protein</fullName>
    </submittedName>
</protein>